<sequence length="530" mass="60276">MRKLIITTTLLLAATVAITVVYFKNLSTPTAYTTRVMQSIPNTAALIFEFSNDDGFYDIFGNNNLLNSLIGKEKINDLATLRAQLLNNPLLKNFFTGQHIYVSLQGQPRDSIDFLITIAGGEKFDSSHLDQLVKQNNKDILITTLNLGGKDAYNIYFADLKKRFYLVNRGNHILSGSFSKDLALQSAQYHPAKSQQSFILIPDQQNTNSLANLYINYAQLTPLFDQVFKDKNTGIFKSLRMLPALSALTLNYKTDALMFNGFTNIQHNQSASYLTLFRNQQPVEGKLKEIFPSTTALSTCFGLSDTKRFTTDLARYYVTAGLAAEKADLFKKIKSETGVQLLSEFNNLLAGEFAILTTRYDEKLGIITVKDGSQLRPLMVNISQMMNDDVGQFKYNKLPFYLLGDSFSILNHPYFMILDNYLILANSVNELNSYKDSYLNQKFLNRTVGYNDFDSLLPERSNVVFFLHFKNIFPILKRDMKPEFSPLFNPENNIENKFYALSWQFSAAEGNFYTNFNMRLNKTDTTALNN</sequence>
<accession>A0ABR9XK54</accession>
<dbReference type="RefSeq" id="WP_194107202.1">
    <property type="nucleotide sequence ID" value="NZ_JADFFM010000002.1"/>
</dbReference>
<dbReference type="EMBL" id="JADFFM010000002">
    <property type="protein sequence ID" value="MBE9667758.1"/>
    <property type="molecule type" value="Genomic_DNA"/>
</dbReference>
<name>A0ABR9XK54_9SPHI</name>
<reference evidence="1 2" key="1">
    <citation type="submission" date="2020-10" db="EMBL/GenBank/DDBJ databases">
        <title>Mucilaginibacter mali sp. nov., isolated from rhizosphere soil of apple orchard.</title>
        <authorList>
            <person name="Lee J.-S."/>
            <person name="Kim H.S."/>
            <person name="Kim J.-S."/>
        </authorList>
    </citation>
    <scope>NUCLEOTIDE SEQUENCE [LARGE SCALE GENOMIC DNA]</scope>
    <source>
        <strain evidence="1 2">KCTC 23157</strain>
    </source>
</reference>
<evidence type="ECO:0008006" key="3">
    <source>
        <dbReference type="Google" id="ProtNLM"/>
    </source>
</evidence>
<evidence type="ECO:0000313" key="2">
    <source>
        <dbReference type="Proteomes" id="UP000632774"/>
    </source>
</evidence>
<gene>
    <name evidence="1" type="ORF">IRJ18_15395</name>
</gene>
<organism evidence="1 2">
    <name type="scientific">Mucilaginibacter boryungensis</name>
    <dbReference type="NCBI Taxonomy" id="768480"/>
    <lineage>
        <taxon>Bacteria</taxon>
        <taxon>Pseudomonadati</taxon>
        <taxon>Bacteroidota</taxon>
        <taxon>Sphingobacteriia</taxon>
        <taxon>Sphingobacteriales</taxon>
        <taxon>Sphingobacteriaceae</taxon>
        <taxon>Mucilaginibacter</taxon>
    </lineage>
</organism>
<comment type="caution">
    <text evidence="1">The sequence shown here is derived from an EMBL/GenBank/DDBJ whole genome shotgun (WGS) entry which is preliminary data.</text>
</comment>
<dbReference type="Proteomes" id="UP000632774">
    <property type="component" value="Unassembled WGS sequence"/>
</dbReference>
<proteinExistence type="predicted"/>
<evidence type="ECO:0000313" key="1">
    <source>
        <dbReference type="EMBL" id="MBE9667758.1"/>
    </source>
</evidence>
<protein>
    <recommendedName>
        <fullName evidence="3">DUF3352 domain-containing protein</fullName>
    </recommendedName>
</protein>
<keyword evidence="2" id="KW-1185">Reference proteome</keyword>